<dbReference type="EC" id="2.4.1.25" evidence="3 10"/>
<organism evidence="12 13">
    <name type="scientific">Peptidiphaga gingivicola</name>
    <dbReference type="NCBI Taxonomy" id="2741497"/>
    <lineage>
        <taxon>Bacteria</taxon>
        <taxon>Bacillati</taxon>
        <taxon>Actinomycetota</taxon>
        <taxon>Actinomycetes</taxon>
        <taxon>Actinomycetales</taxon>
        <taxon>Actinomycetaceae</taxon>
        <taxon>Peptidiphaga</taxon>
    </lineage>
</organism>
<dbReference type="PANTHER" id="PTHR32438:SF5">
    <property type="entry name" value="4-ALPHA-GLUCANOTRANSFERASE DPE1, CHLOROPLASTIC_AMYLOPLASTIC"/>
    <property type="match status" value="1"/>
</dbReference>
<evidence type="ECO:0000256" key="9">
    <source>
        <dbReference type="ARBA" id="ARBA00031501"/>
    </source>
</evidence>
<dbReference type="Pfam" id="PF21226">
    <property type="entry name" value="MalQ_N"/>
    <property type="match status" value="1"/>
</dbReference>
<dbReference type="InterPro" id="IPR017853">
    <property type="entry name" value="GH"/>
</dbReference>
<dbReference type="OrthoDB" id="9811841at2"/>
<keyword evidence="5 10" id="KW-0328">Glycosyltransferase</keyword>
<evidence type="ECO:0000256" key="3">
    <source>
        <dbReference type="ARBA" id="ARBA00012560"/>
    </source>
</evidence>
<evidence type="ECO:0000256" key="6">
    <source>
        <dbReference type="ARBA" id="ARBA00022679"/>
    </source>
</evidence>
<keyword evidence="13" id="KW-1185">Reference proteome</keyword>
<evidence type="ECO:0000256" key="7">
    <source>
        <dbReference type="ARBA" id="ARBA00023277"/>
    </source>
</evidence>
<accession>A0A179B2W2</accession>
<feature type="domain" description="MalQ N-terminal beta-sandwich" evidence="11">
    <location>
        <begin position="72"/>
        <end position="167"/>
    </location>
</feature>
<dbReference type="Pfam" id="PF02446">
    <property type="entry name" value="Glyco_hydro_77"/>
    <property type="match status" value="1"/>
</dbReference>
<dbReference type="InterPro" id="IPR048458">
    <property type="entry name" value="MalQ_N"/>
</dbReference>
<proteinExistence type="inferred from homology"/>
<dbReference type="Gene3D" id="3.20.20.80">
    <property type="entry name" value="Glycosidases"/>
    <property type="match status" value="1"/>
</dbReference>
<evidence type="ECO:0000313" key="12">
    <source>
        <dbReference type="EMBL" id="OAP85431.1"/>
    </source>
</evidence>
<dbReference type="SUPFAM" id="SSF51445">
    <property type="entry name" value="(Trans)glycosidases"/>
    <property type="match status" value="1"/>
</dbReference>
<keyword evidence="6 10" id="KW-0808">Transferase</keyword>
<dbReference type="PANTHER" id="PTHR32438">
    <property type="entry name" value="4-ALPHA-GLUCANOTRANSFERASE DPE1, CHLOROPLASTIC/AMYLOPLASTIC"/>
    <property type="match status" value="1"/>
</dbReference>
<evidence type="ECO:0000256" key="8">
    <source>
        <dbReference type="ARBA" id="ARBA00031423"/>
    </source>
</evidence>
<gene>
    <name evidence="12" type="ORF">A4H34_10125</name>
</gene>
<comment type="catalytic activity">
    <reaction evidence="1 10">
        <text>Transfers a segment of a (1-&gt;4)-alpha-D-glucan to a new position in an acceptor, which may be glucose or a (1-&gt;4)-alpha-D-glucan.</text>
        <dbReference type="EC" id="2.4.1.25"/>
    </reaction>
</comment>
<dbReference type="RefSeq" id="WP_009199970.1">
    <property type="nucleotide sequence ID" value="NZ_LVZK01000003.1"/>
</dbReference>
<dbReference type="STRING" id="1823756.A4H34_10125"/>
<dbReference type="InterPro" id="IPR003385">
    <property type="entry name" value="Glyco_hydro_77"/>
</dbReference>
<evidence type="ECO:0000256" key="1">
    <source>
        <dbReference type="ARBA" id="ARBA00000439"/>
    </source>
</evidence>
<dbReference type="EMBL" id="LVZK01000003">
    <property type="protein sequence ID" value="OAP85431.1"/>
    <property type="molecule type" value="Genomic_DNA"/>
</dbReference>
<evidence type="ECO:0000256" key="5">
    <source>
        <dbReference type="ARBA" id="ARBA00022676"/>
    </source>
</evidence>
<dbReference type="GO" id="GO:0005975">
    <property type="term" value="P:carbohydrate metabolic process"/>
    <property type="evidence" value="ECO:0007669"/>
    <property type="project" value="InterPro"/>
</dbReference>
<dbReference type="GO" id="GO:0004134">
    <property type="term" value="F:4-alpha-glucanotransferase activity"/>
    <property type="evidence" value="ECO:0007669"/>
    <property type="project" value="UniProtKB-EC"/>
</dbReference>
<protein>
    <recommendedName>
        <fullName evidence="4 10">4-alpha-glucanotransferase</fullName>
        <ecNumber evidence="3 10">2.4.1.25</ecNumber>
    </recommendedName>
    <alternativeName>
        <fullName evidence="8 10">Amylomaltase</fullName>
    </alternativeName>
    <alternativeName>
        <fullName evidence="9 10">Disproportionating enzyme</fullName>
    </alternativeName>
</protein>
<comment type="similarity">
    <text evidence="2 10">Belongs to the disproportionating enzyme family.</text>
</comment>
<evidence type="ECO:0000256" key="10">
    <source>
        <dbReference type="RuleBase" id="RU361207"/>
    </source>
</evidence>
<keyword evidence="7 10" id="KW-0119">Carbohydrate metabolism</keyword>
<evidence type="ECO:0000313" key="13">
    <source>
        <dbReference type="Proteomes" id="UP000078368"/>
    </source>
</evidence>
<evidence type="ECO:0000259" key="11">
    <source>
        <dbReference type="Pfam" id="PF21226"/>
    </source>
</evidence>
<evidence type="ECO:0000256" key="4">
    <source>
        <dbReference type="ARBA" id="ARBA00020295"/>
    </source>
</evidence>
<comment type="caution">
    <text evidence="12">The sequence shown here is derived from an EMBL/GenBank/DDBJ whole genome shotgun (WGS) entry which is preliminary data.</text>
</comment>
<sequence>MTDNAPDRSLLCELAEALGVATEYWGYDGNLKAVSDDTLIKVFAALGVDAGSTDLAWRALADIRLRPWREVVPACSVVRAGVEGKVAVHVPHGESATAEVELEDGRIRALAQAEDFTEPREVDGTLVGQASFVVPPDLPLGYHILRARVGDADSVGSLHSAPLVVAPQRLDSPAERGMTGWGVMTQLYSVRSRDSWGIGDTADLKEMCSLFGDLGGDFVLINPLHSAEPVGHMTPSPYLPVTRRFFNPIYIRPEDIHEVGYMPGARRALVELAGEKVKESSTKDETIDRDASWAAKLQALEVIYSFGRSEARQRAFERFRAAEGQGLEDFAFWCALREKYGEAFPEEFAHPDTPQASRERRELSGRVDFYAWLQWIIDAQLSEAQRDAVESGMGLGIFHDLAVGVHRMGSDVWSLPRAFAQGVAVGAPPDMYNQHGQDWSQPPWRPDALRDMAFAPLRDMVRTVLRHAGGLRVDHVMGLFRLWWIPEGNDPANGTYVRFDHEAMVGILMLEAYRAGAVVVGEDLGNVEPWVRGYLAERGILGTSVLWFETYGDGTFKQPWDLRRETLVTVDTHDLPPAAGYLALEHVDLRSRLGVLTEPVDKVRDDAERERERMLARLREHGLIGEEATEQEIVEAMHRYIAKSPGELLAIALVDAVGERRAQNVPGTNNEYSNWRVPLADGANEVVLIEDLSGNSRLNSLIDAFTTQLYESRGRPEPRS</sequence>
<reference evidence="12 13" key="1">
    <citation type="submission" date="2016-04" db="EMBL/GenBank/DDBJ databases">
        <title>Peptidophaga gingivicola gen. nov., sp. nov., isolated from human subgingival plaque.</title>
        <authorList>
            <person name="Beall C.J."/>
            <person name="Mokrzan E.M."/>
            <person name="Griffen A.L."/>
            <person name="Leys E.J."/>
        </authorList>
    </citation>
    <scope>NUCLEOTIDE SEQUENCE [LARGE SCALE GENOMIC DNA]</scope>
    <source>
        <strain evidence="12 13">BA112</strain>
    </source>
</reference>
<evidence type="ECO:0000256" key="2">
    <source>
        <dbReference type="ARBA" id="ARBA00005684"/>
    </source>
</evidence>
<dbReference type="AlphaFoldDB" id="A0A179B2W2"/>
<name>A0A179B2W2_9ACTO</name>
<dbReference type="Proteomes" id="UP000078368">
    <property type="component" value="Unassembled WGS sequence"/>
</dbReference>
<dbReference type="NCBIfam" id="TIGR00217">
    <property type="entry name" value="malQ"/>
    <property type="match status" value="1"/>
</dbReference>